<dbReference type="GO" id="GO:0006313">
    <property type="term" value="P:DNA transposition"/>
    <property type="evidence" value="ECO:0007669"/>
    <property type="project" value="InterPro"/>
</dbReference>
<dbReference type="InterPro" id="IPR002686">
    <property type="entry name" value="Transposase_17"/>
</dbReference>
<dbReference type="GO" id="GO:0003677">
    <property type="term" value="F:DNA binding"/>
    <property type="evidence" value="ECO:0007669"/>
    <property type="project" value="InterPro"/>
</dbReference>
<comment type="caution">
    <text evidence="2">The sequence shown here is derived from an EMBL/GenBank/DDBJ whole genome shotgun (WGS) entry which is preliminary data.</text>
</comment>
<accession>A0A1G2EYD7</accession>
<dbReference type="AlphaFoldDB" id="A0A1G2EYD7"/>
<name>A0A1G2EYD7_9BACT</name>
<evidence type="ECO:0000259" key="1">
    <source>
        <dbReference type="SMART" id="SM01321"/>
    </source>
</evidence>
<feature type="domain" description="Transposase IS200-like" evidence="1">
    <location>
        <begin position="7"/>
        <end position="154"/>
    </location>
</feature>
<sequence>MRNVDIAEGEYYHIFGRGNNKQNVFVGDADYIRFLFLIFHFQSPKNFENIGRFVKYFVKHGVFNIDRDVIEDIMRDRFVELAAFSLMPNHYHLLVRAIEDDGIAKYMQRVLNSFTKYFNTKHKRSGHLFQGPYGAKHVENNKQLLHLSAYIHKNPTELHDWQNAEIKYPWSSYQDLVVDNRWGSLLFSEIILNQFSNKGEYHNFVRNSGVKEMDDC</sequence>
<reference evidence="2 3" key="1">
    <citation type="journal article" date="2016" name="Nat. Commun.">
        <title>Thousands of microbial genomes shed light on interconnected biogeochemical processes in an aquifer system.</title>
        <authorList>
            <person name="Anantharaman K."/>
            <person name="Brown C.T."/>
            <person name="Hug L.A."/>
            <person name="Sharon I."/>
            <person name="Castelle C.J."/>
            <person name="Probst A.J."/>
            <person name="Thomas B.C."/>
            <person name="Singh A."/>
            <person name="Wilkins M.J."/>
            <person name="Karaoz U."/>
            <person name="Brodie E.L."/>
            <person name="Williams K.H."/>
            <person name="Hubbard S.S."/>
            <person name="Banfield J.F."/>
        </authorList>
    </citation>
    <scope>NUCLEOTIDE SEQUENCE [LARGE SCALE GENOMIC DNA]</scope>
</reference>
<dbReference type="Pfam" id="PF01797">
    <property type="entry name" value="Y1_Tnp"/>
    <property type="match status" value="1"/>
</dbReference>
<evidence type="ECO:0000313" key="3">
    <source>
        <dbReference type="Proteomes" id="UP000177486"/>
    </source>
</evidence>
<dbReference type="Gene3D" id="3.30.70.1290">
    <property type="entry name" value="Transposase IS200-like"/>
    <property type="match status" value="1"/>
</dbReference>
<dbReference type="InterPro" id="IPR036515">
    <property type="entry name" value="Transposase_17_sf"/>
</dbReference>
<dbReference type="PANTHER" id="PTHR34322">
    <property type="entry name" value="TRANSPOSASE, Y1_TNP DOMAIN-CONTAINING"/>
    <property type="match status" value="1"/>
</dbReference>
<dbReference type="SMART" id="SM01321">
    <property type="entry name" value="Y1_Tnp"/>
    <property type="match status" value="1"/>
</dbReference>
<protein>
    <recommendedName>
        <fullName evidence="1">Transposase IS200-like domain-containing protein</fullName>
    </recommendedName>
</protein>
<dbReference type="EMBL" id="MHMQ01000020">
    <property type="protein sequence ID" value="OGZ30400.1"/>
    <property type="molecule type" value="Genomic_DNA"/>
</dbReference>
<gene>
    <name evidence="2" type="ORF">A2931_04175</name>
</gene>
<organism evidence="2 3">
    <name type="scientific">Candidatus Niyogibacteria bacterium RIFCSPLOWO2_01_FULL_45_48</name>
    <dbReference type="NCBI Taxonomy" id="1801724"/>
    <lineage>
        <taxon>Bacteria</taxon>
        <taxon>Candidatus Niyogiibacteriota</taxon>
    </lineage>
</organism>
<proteinExistence type="predicted"/>
<dbReference type="SUPFAM" id="SSF143422">
    <property type="entry name" value="Transposase IS200-like"/>
    <property type="match status" value="1"/>
</dbReference>
<dbReference type="GO" id="GO:0004803">
    <property type="term" value="F:transposase activity"/>
    <property type="evidence" value="ECO:0007669"/>
    <property type="project" value="InterPro"/>
</dbReference>
<dbReference type="Proteomes" id="UP000177486">
    <property type="component" value="Unassembled WGS sequence"/>
</dbReference>
<evidence type="ECO:0000313" key="2">
    <source>
        <dbReference type="EMBL" id="OGZ30400.1"/>
    </source>
</evidence>
<dbReference type="PANTHER" id="PTHR34322:SF2">
    <property type="entry name" value="TRANSPOSASE IS200-LIKE DOMAIN-CONTAINING PROTEIN"/>
    <property type="match status" value="1"/>
</dbReference>